<accession>A0A6B0UNS5</accession>
<dbReference type="EMBL" id="GIFC01009190">
    <property type="protein sequence ID" value="MXU91273.1"/>
    <property type="molecule type" value="Transcribed_RNA"/>
</dbReference>
<dbReference type="AlphaFoldDB" id="A0A6B0UNS5"/>
<reference evidence="1" key="1">
    <citation type="submission" date="2019-12" db="EMBL/GenBank/DDBJ databases">
        <title>An insight into the sialome of adult female Ixodes ricinus ticks feeding for 6 days.</title>
        <authorList>
            <person name="Perner J."/>
            <person name="Ribeiro J.M.C."/>
        </authorList>
    </citation>
    <scope>NUCLEOTIDE SEQUENCE</scope>
    <source>
        <strain evidence="1">Semi-engorged</strain>
        <tissue evidence="1">Salivary glands</tissue>
    </source>
</reference>
<organism evidence="1">
    <name type="scientific">Ixodes ricinus</name>
    <name type="common">Common tick</name>
    <name type="synonym">Acarus ricinus</name>
    <dbReference type="NCBI Taxonomy" id="34613"/>
    <lineage>
        <taxon>Eukaryota</taxon>
        <taxon>Metazoa</taxon>
        <taxon>Ecdysozoa</taxon>
        <taxon>Arthropoda</taxon>
        <taxon>Chelicerata</taxon>
        <taxon>Arachnida</taxon>
        <taxon>Acari</taxon>
        <taxon>Parasitiformes</taxon>
        <taxon>Ixodida</taxon>
        <taxon>Ixodoidea</taxon>
        <taxon>Ixodidae</taxon>
        <taxon>Ixodinae</taxon>
        <taxon>Ixodes</taxon>
    </lineage>
</organism>
<evidence type="ECO:0000313" key="1">
    <source>
        <dbReference type="EMBL" id="MXU91273.1"/>
    </source>
</evidence>
<name>A0A6B0UNS5_IXORI</name>
<proteinExistence type="predicted"/>
<protein>
    <submittedName>
        <fullName evidence="1">Putative secreted protein</fullName>
    </submittedName>
</protein>
<sequence>MRLFLCVGLTLAQPLQLQLERLPSALEVLPPDRPARLFLLELDLEVRKVALLRAQLPAQRSHRLLQLLAGALAGRGRQRELRVGLLELDHCVTLLLELVVELPELLLEARGLFRGRLGSRN</sequence>